<reference evidence="11 12" key="1">
    <citation type="submission" date="2024-04" db="EMBL/GenBank/DDBJ databases">
        <title>Tritrichomonas musculus Genome.</title>
        <authorList>
            <person name="Alves-Ferreira E."/>
            <person name="Grigg M."/>
            <person name="Lorenzi H."/>
            <person name="Galac M."/>
        </authorList>
    </citation>
    <scope>NUCLEOTIDE SEQUENCE [LARGE SCALE GENOMIC DNA]</scope>
    <source>
        <strain evidence="11 12">EAF2021</strain>
    </source>
</reference>
<evidence type="ECO:0008006" key="13">
    <source>
        <dbReference type="Google" id="ProtNLM"/>
    </source>
</evidence>
<keyword evidence="12" id="KW-1185">Reference proteome</keyword>
<comment type="similarity">
    <text evidence="2 9">Belongs to the calreticulin family.</text>
</comment>
<dbReference type="InterPro" id="IPR001580">
    <property type="entry name" value="Calret/calnex"/>
</dbReference>
<sequence length="423" mass="49911">MFFLIFLHFVSSKVYLEERFQQGWEQRWGRPTYVRKGIQLGKFRLSAGEYYGDEKKQRGLESMDARRFYLLYTNFSHIFDSRDKDLILQYTLRLNLYVDCSGFYIKLFNSDEDFNYLSNESVYSIMFGPDICGAVQKKTHIILNKGDKYYSYLKGVSCYKDHLTHAYTLIIRANNTIEYKVDGKLIDSAKLEDRFSVPLTTEIPDPNDKKPEDWDDDEYIIDPTDKKPEDWVDEQFIPDPDSFRPPSWDDSIPWAPPMIKNPDYIGEWIPRKIKNPNYKGVWSPKTIKLDEPVEDPTFGHFPSLSFLGIEFYQSSPGSIFNNFLVTDNETYAQEVLEDVLNTDLRKEEVKNFDRLSNKASEEKELDRYRSMKQRNLKEQDKLKSDSISDSENKETPEQKKLRRRKAKRAQAKKRAQKKDDFGL</sequence>
<dbReference type="EMBL" id="JAPFFF010000021">
    <property type="protein sequence ID" value="KAK8853777.1"/>
    <property type="molecule type" value="Genomic_DNA"/>
</dbReference>
<dbReference type="InterPro" id="IPR009033">
    <property type="entry name" value="Calreticulin/calnexin_P_dom_sf"/>
</dbReference>
<dbReference type="Proteomes" id="UP001470230">
    <property type="component" value="Unassembled WGS sequence"/>
</dbReference>
<keyword evidence="8 9" id="KW-0143">Chaperone</keyword>
<feature type="signal peptide" evidence="9">
    <location>
        <begin position="1"/>
        <end position="16"/>
    </location>
</feature>
<dbReference type="PANTHER" id="PTHR11073">
    <property type="entry name" value="CALRETICULIN AND CALNEXIN"/>
    <property type="match status" value="1"/>
</dbReference>
<proteinExistence type="inferred from homology"/>
<dbReference type="SUPFAM" id="SSF49899">
    <property type="entry name" value="Concanavalin A-like lectins/glucanases"/>
    <property type="match status" value="1"/>
</dbReference>
<evidence type="ECO:0000256" key="7">
    <source>
        <dbReference type="ARBA" id="ARBA00022837"/>
    </source>
</evidence>
<evidence type="ECO:0000313" key="11">
    <source>
        <dbReference type="EMBL" id="KAK8853777.1"/>
    </source>
</evidence>
<evidence type="ECO:0000256" key="10">
    <source>
        <dbReference type="SAM" id="MobiDB-lite"/>
    </source>
</evidence>
<evidence type="ECO:0000256" key="5">
    <source>
        <dbReference type="ARBA" id="ARBA00022824"/>
    </source>
</evidence>
<dbReference type="InterPro" id="IPR013320">
    <property type="entry name" value="ConA-like_dom_sf"/>
</dbReference>
<dbReference type="InterPro" id="IPR018124">
    <property type="entry name" value="Calret/calnex_CS"/>
</dbReference>
<feature type="region of interest" description="Disordered" evidence="10">
    <location>
        <begin position="360"/>
        <end position="423"/>
    </location>
</feature>
<keyword evidence="5 9" id="KW-0256">Endoplasmic reticulum</keyword>
<evidence type="ECO:0000313" key="12">
    <source>
        <dbReference type="Proteomes" id="UP001470230"/>
    </source>
</evidence>
<comment type="caution">
    <text evidence="11">The sequence shown here is derived from an EMBL/GenBank/DDBJ whole genome shotgun (WGS) entry which is preliminary data.</text>
</comment>
<dbReference type="SUPFAM" id="SSF63887">
    <property type="entry name" value="P-domain of calnexin/calreticulin"/>
    <property type="match status" value="1"/>
</dbReference>
<feature type="compositionally biased region" description="Basic and acidic residues" evidence="10">
    <location>
        <begin position="360"/>
        <end position="399"/>
    </location>
</feature>
<feature type="chain" id="PRO_5044962524" description="Calreticulin family protein" evidence="9">
    <location>
        <begin position="17"/>
        <end position="423"/>
    </location>
</feature>
<gene>
    <name evidence="11" type="ORF">M9Y10_016320</name>
</gene>
<dbReference type="PANTHER" id="PTHR11073:SF2">
    <property type="entry name" value="CALRETICULIN"/>
    <property type="match status" value="1"/>
</dbReference>
<keyword evidence="9" id="KW-0732">Signal</keyword>
<evidence type="ECO:0000256" key="2">
    <source>
        <dbReference type="ARBA" id="ARBA00010983"/>
    </source>
</evidence>
<dbReference type="PROSITE" id="PS00804">
    <property type="entry name" value="CALRETICULIN_2"/>
    <property type="match status" value="1"/>
</dbReference>
<keyword evidence="6" id="KW-0862">Zinc</keyword>
<organism evidence="11 12">
    <name type="scientific">Tritrichomonas musculus</name>
    <dbReference type="NCBI Taxonomy" id="1915356"/>
    <lineage>
        <taxon>Eukaryota</taxon>
        <taxon>Metamonada</taxon>
        <taxon>Parabasalia</taxon>
        <taxon>Tritrichomonadida</taxon>
        <taxon>Tritrichomonadidae</taxon>
        <taxon>Tritrichomonas</taxon>
    </lineage>
</organism>
<dbReference type="Pfam" id="PF00262">
    <property type="entry name" value="Calreticulin"/>
    <property type="match status" value="1"/>
</dbReference>
<accession>A0ABR2HVU9</accession>
<name>A0ABR2HVU9_9EUKA</name>
<dbReference type="Gene3D" id="2.10.250.10">
    <property type="entry name" value="Calreticulin/calnexin, P domain"/>
    <property type="match status" value="1"/>
</dbReference>
<keyword evidence="3" id="KW-0479">Metal-binding</keyword>
<evidence type="ECO:0000256" key="4">
    <source>
        <dbReference type="ARBA" id="ARBA00022734"/>
    </source>
</evidence>
<dbReference type="Gene3D" id="2.60.120.200">
    <property type="match status" value="1"/>
</dbReference>
<evidence type="ECO:0000256" key="9">
    <source>
        <dbReference type="RuleBase" id="RU362126"/>
    </source>
</evidence>
<keyword evidence="4" id="KW-0430">Lectin</keyword>
<protein>
    <recommendedName>
        <fullName evidence="13">Calreticulin family protein</fullName>
    </recommendedName>
</protein>
<evidence type="ECO:0000256" key="6">
    <source>
        <dbReference type="ARBA" id="ARBA00022833"/>
    </source>
</evidence>
<evidence type="ECO:0000256" key="3">
    <source>
        <dbReference type="ARBA" id="ARBA00022723"/>
    </source>
</evidence>
<evidence type="ECO:0000256" key="8">
    <source>
        <dbReference type="ARBA" id="ARBA00023186"/>
    </source>
</evidence>
<feature type="compositionally biased region" description="Basic residues" evidence="10">
    <location>
        <begin position="400"/>
        <end position="416"/>
    </location>
</feature>
<comment type="subcellular location">
    <subcellularLocation>
        <location evidence="1">Endoplasmic reticulum</location>
    </subcellularLocation>
</comment>
<dbReference type="PRINTS" id="PR00626">
    <property type="entry name" value="CALRETICULIN"/>
</dbReference>
<keyword evidence="7" id="KW-0106">Calcium</keyword>
<evidence type="ECO:0000256" key="1">
    <source>
        <dbReference type="ARBA" id="ARBA00004240"/>
    </source>
</evidence>